<dbReference type="PROSITE" id="PS50110">
    <property type="entry name" value="RESPONSE_REGULATORY"/>
    <property type="match status" value="1"/>
</dbReference>
<dbReference type="InterPro" id="IPR001789">
    <property type="entry name" value="Sig_transdc_resp-reg_receiver"/>
</dbReference>
<dbReference type="CDD" id="cd00156">
    <property type="entry name" value="REC"/>
    <property type="match status" value="1"/>
</dbReference>
<evidence type="ECO:0000313" key="3">
    <source>
        <dbReference type="EMBL" id="MCL6294846.1"/>
    </source>
</evidence>
<evidence type="ECO:0000259" key="2">
    <source>
        <dbReference type="PROSITE" id="PS50110"/>
    </source>
</evidence>
<evidence type="ECO:0000256" key="1">
    <source>
        <dbReference type="PROSITE-ProRule" id="PRU00169"/>
    </source>
</evidence>
<proteinExistence type="predicted"/>
<feature type="modified residue" description="4-aspartylphosphate" evidence="1">
    <location>
        <position position="66"/>
    </location>
</feature>
<dbReference type="InterPro" id="IPR011006">
    <property type="entry name" value="CheY-like_superfamily"/>
</dbReference>
<feature type="domain" description="Response regulatory" evidence="2">
    <location>
        <begin position="6"/>
        <end position="138"/>
    </location>
</feature>
<dbReference type="SUPFAM" id="SSF52172">
    <property type="entry name" value="CheY-like"/>
    <property type="match status" value="1"/>
</dbReference>
<dbReference type="Proteomes" id="UP001165381">
    <property type="component" value="Unassembled WGS sequence"/>
</dbReference>
<dbReference type="Pfam" id="PF00072">
    <property type="entry name" value="Response_reg"/>
    <property type="match status" value="1"/>
</dbReference>
<sequence length="225" mass="25725">MNKIINVLIAEDEPLIIGLLKKIFMQLSDSNGDWKFKLHPTQNCDDALKKIDNAIIETPFDLALLDINLPPSKQNNVLCGEDLGIELRKYFPQVKIIIYTANNDNYRLNNILRSVNPDGFLIKSDIDYKGLMMAIHRVLTNPPYYSPSILNLIRQHITSDFVLDATDRVLLHELSKGTRTKDLPNFVNLSKGGVERRKRHLKEVFNIEGKGDKKLIQIAKDRGYV</sequence>
<dbReference type="Gene3D" id="3.40.50.2300">
    <property type="match status" value="1"/>
</dbReference>
<accession>A0ABT0QD40</accession>
<dbReference type="EMBL" id="JAMFLZ010000003">
    <property type="protein sequence ID" value="MCL6294846.1"/>
    <property type="molecule type" value="Genomic_DNA"/>
</dbReference>
<keyword evidence="1" id="KW-0597">Phosphoprotein</keyword>
<keyword evidence="4" id="KW-1185">Reference proteome</keyword>
<gene>
    <name evidence="3" type="ORF">M3P09_07565</name>
</gene>
<name>A0ABT0QD40_9FLAO</name>
<comment type="caution">
    <text evidence="3">The sequence shown here is derived from an EMBL/GenBank/DDBJ whole genome shotgun (WGS) entry which is preliminary data.</text>
</comment>
<reference evidence="3" key="1">
    <citation type="submission" date="2022-05" db="EMBL/GenBank/DDBJ databases">
        <authorList>
            <person name="Park J.-S."/>
        </authorList>
    </citation>
    <scope>NUCLEOTIDE SEQUENCE</scope>
    <source>
        <strain evidence="3">2012CJ34-3</strain>
    </source>
</reference>
<protein>
    <submittedName>
        <fullName evidence="3">Response regulator</fullName>
    </submittedName>
</protein>
<organism evidence="3 4">
    <name type="scientific">Jejuia spongiicola</name>
    <dbReference type="NCBI Taxonomy" id="2942207"/>
    <lineage>
        <taxon>Bacteria</taxon>
        <taxon>Pseudomonadati</taxon>
        <taxon>Bacteroidota</taxon>
        <taxon>Flavobacteriia</taxon>
        <taxon>Flavobacteriales</taxon>
        <taxon>Flavobacteriaceae</taxon>
        <taxon>Jejuia</taxon>
    </lineage>
</organism>
<evidence type="ECO:0000313" key="4">
    <source>
        <dbReference type="Proteomes" id="UP001165381"/>
    </source>
</evidence>
<dbReference type="SMART" id="SM00448">
    <property type="entry name" value="REC"/>
    <property type="match status" value="1"/>
</dbReference>
<dbReference type="RefSeq" id="WP_249972641.1">
    <property type="nucleotide sequence ID" value="NZ_JAMFLZ010000003.1"/>
</dbReference>